<dbReference type="RefSeq" id="XP_040644027.1">
    <property type="nucleotide sequence ID" value="XM_040791753.1"/>
</dbReference>
<dbReference type="InterPro" id="IPR009003">
    <property type="entry name" value="Peptidase_S1_PA"/>
</dbReference>
<protein>
    <recommendedName>
        <fullName evidence="3">Peptidase S64, Ssy5</fullName>
    </recommendedName>
</protein>
<dbReference type="STRING" id="5078.A0A135L954"/>
<name>A0A135L954_PENPA</name>
<evidence type="ECO:0000313" key="1">
    <source>
        <dbReference type="EMBL" id="KXG45491.1"/>
    </source>
</evidence>
<keyword evidence="2" id="KW-1185">Reference proteome</keyword>
<dbReference type="SUPFAM" id="SSF50494">
    <property type="entry name" value="Trypsin-like serine proteases"/>
    <property type="match status" value="1"/>
</dbReference>
<proteinExistence type="predicted"/>
<gene>
    <name evidence="1" type="ORF">PGRI_040400</name>
</gene>
<evidence type="ECO:0008006" key="3">
    <source>
        <dbReference type="Google" id="ProtNLM"/>
    </source>
</evidence>
<dbReference type="EMBL" id="LHQR01000071">
    <property type="protein sequence ID" value="KXG45491.1"/>
    <property type="molecule type" value="Genomic_DNA"/>
</dbReference>
<reference evidence="1 2" key="1">
    <citation type="journal article" date="2016" name="BMC Genomics">
        <title>Genome sequencing and secondary metabolism of the postharvest pathogen Penicillium griseofulvum.</title>
        <authorList>
            <person name="Banani H."/>
            <person name="Marcet-Houben M."/>
            <person name="Ballester A.R."/>
            <person name="Abbruscato P."/>
            <person name="Gonzalez-Candelas L."/>
            <person name="Gabaldon T."/>
            <person name="Spadaro D."/>
        </authorList>
    </citation>
    <scope>NUCLEOTIDE SEQUENCE [LARGE SCALE GENOMIC DNA]</scope>
    <source>
        <strain evidence="1 2">PG3</strain>
    </source>
</reference>
<dbReference type="OMA" id="INTISCH"/>
<sequence>MSSASSIISSTFSRASTHALSFSSASSISSPFSGLLHVDRHGFLKSSHRAGGPVLTSLPAWTTEDTSTNNPARIQARAREILGDLKVEFSAVALKGRISKVDPEPTPIPTVVIIVPDVPQPDLWYKAVRKIHRDLDPWLHGISVEIIEEKLYNGLYCFPVEQTHSIYSKWETIAKYILSNLNIQEWTSLQCWRYGSNCDRHLNPVTIIVEVLKTSTESFYTAAQTIRGLLEQFHEPNVDILFMKDGKQAPVEETKIAHPKACRGAVYSGVSLGIHDSSARTCTLGGLVQIRLPNISRWHTYGLTCFHAVWPPEGTRSEQLLKIRGAEDALSQWEYGPLKLTNPPSRIAQKILKVDQPSLGDIEQTIAAIDKNITAYRTKDFLELEAAKKAIDEGQDEWMPDSAVRLYEGMASHLRILEAARQPFATMRDNGTYFLGYVAAGSGLYRTRGTNAEDAVRMDWALINITPDRLQTEIHDGDIPCNQPFDSDATASPQFLLNPQLKVYPGMELYKTGRSIGTTRRQYNGLKSVNISRARKANGGSYILPTWEHSVSRSSIGEAFSETGDSGSWVYTARGEVFGMLNAGNMRLETASVSCIFDIFNDIKELTGASEVRIAPSLPFT</sequence>
<comment type="caution">
    <text evidence="1">The sequence shown here is derived from an EMBL/GenBank/DDBJ whole genome shotgun (WGS) entry which is preliminary data.</text>
</comment>
<dbReference type="GeneID" id="63707053"/>
<evidence type="ECO:0000313" key="2">
    <source>
        <dbReference type="Proteomes" id="UP000070168"/>
    </source>
</evidence>
<dbReference type="Proteomes" id="UP000070168">
    <property type="component" value="Unassembled WGS sequence"/>
</dbReference>
<dbReference type="AlphaFoldDB" id="A0A135L954"/>
<organism evidence="1 2">
    <name type="scientific">Penicillium patulum</name>
    <name type="common">Penicillium griseofulvum</name>
    <dbReference type="NCBI Taxonomy" id="5078"/>
    <lineage>
        <taxon>Eukaryota</taxon>
        <taxon>Fungi</taxon>
        <taxon>Dikarya</taxon>
        <taxon>Ascomycota</taxon>
        <taxon>Pezizomycotina</taxon>
        <taxon>Eurotiomycetes</taxon>
        <taxon>Eurotiomycetidae</taxon>
        <taxon>Eurotiales</taxon>
        <taxon>Aspergillaceae</taxon>
        <taxon>Penicillium</taxon>
    </lineage>
</organism>
<accession>A0A135L954</accession>
<dbReference type="OrthoDB" id="5424209at2759"/>